<keyword evidence="2" id="KW-1185">Reference proteome</keyword>
<protein>
    <submittedName>
        <fullName evidence="1">Uncharacterized protein</fullName>
    </submittedName>
</protein>
<sequence length="42" mass="4270">MESSQESCDALVKDVEASCPVSNTLSGGALKVVANSAITEPM</sequence>
<reference evidence="1 2" key="1">
    <citation type="submission" date="2013-08" db="EMBL/GenBank/DDBJ databases">
        <authorList>
            <person name="Durkin A.S."/>
            <person name="Haft D.R."/>
            <person name="McCorrison J."/>
            <person name="Torralba M."/>
            <person name="Gillis M."/>
            <person name="Haft D.H."/>
            <person name="Methe B."/>
            <person name="Sutton G."/>
            <person name="Nelson K.E."/>
        </authorList>
    </citation>
    <scope>NUCLEOTIDE SEQUENCE [LARGE SCALE GENOMIC DNA]</scope>
    <source>
        <strain evidence="1 2">F0195</strain>
    </source>
</reference>
<dbReference type="PATRIC" id="fig|1125712.3.peg.1467"/>
<dbReference type="AlphaFoldDB" id="U2TNI0"/>
<name>U2TNI0_9ACTN</name>
<dbReference type="EMBL" id="AWEZ01000048">
    <property type="protein sequence ID" value="ERL07990.1"/>
    <property type="molecule type" value="Genomic_DNA"/>
</dbReference>
<accession>U2TNI0</accession>
<evidence type="ECO:0000313" key="1">
    <source>
        <dbReference type="EMBL" id="ERL07990.1"/>
    </source>
</evidence>
<gene>
    <name evidence="1" type="ORF">HMPREF1316_2464</name>
</gene>
<proteinExistence type="predicted"/>
<organism evidence="1 2">
    <name type="scientific">Olsenella profusa F0195</name>
    <dbReference type="NCBI Taxonomy" id="1125712"/>
    <lineage>
        <taxon>Bacteria</taxon>
        <taxon>Bacillati</taxon>
        <taxon>Actinomycetota</taxon>
        <taxon>Coriobacteriia</taxon>
        <taxon>Coriobacteriales</taxon>
        <taxon>Atopobiaceae</taxon>
        <taxon>Olsenella</taxon>
    </lineage>
</organism>
<evidence type="ECO:0000313" key="2">
    <source>
        <dbReference type="Proteomes" id="UP000016638"/>
    </source>
</evidence>
<comment type="caution">
    <text evidence="1">The sequence shown here is derived from an EMBL/GenBank/DDBJ whole genome shotgun (WGS) entry which is preliminary data.</text>
</comment>
<dbReference type="Proteomes" id="UP000016638">
    <property type="component" value="Unassembled WGS sequence"/>
</dbReference>